<name>A0A828RI10_LIMRT</name>
<sequence length="40" mass="4748">MLQQLGAFAKFTHTYVLYSTDQKIYWVALILHFSFSIFFA</sequence>
<dbReference type="EMBL" id="ACGX02000006">
    <property type="protein sequence ID" value="EGC15154.1"/>
    <property type="molecule type" value="Genomic_DNA"/>
</dbReference>
<dbReference type="Proteomes" id="UP000004335">
    <property type="component" value="Unassembled WGS sequence"/>
</dbReference>
<gene>
    <name evidence="1" type="ORF">HMPREF0536_10803</name>
</gene>
<evidence type="ECO:0000313" key="1">
    <source>
        <dbReference type="EMBL" id="EGC15154.1"/>
    </source>
</evidence>
<organism evidence="1 2">
    <name type="scientific">Limosilactobacillus reuteri MM4-1A</name>
    <dbReference type="NCBI Taxonomy" id="548485"/>
    <lineage>
        <taxon>Bacteria</taxon>
        <taxon>Bacillati</taxon>
        <taxon>Bacillota</taxon>
        <taxon>Bacilli</taxon>
        <taxon>Lactobacillales</taxon>
        <taxon>Lactobacillaceae</taxon>
        <taxon>Limosilactobacillus</taxon>
    </lineage>
</organism>
<accession>A0A828RI10</accession>
<dbReference type="AlphaFoldDB" id="A0A828RI10"/>
<proteinExistence type="predicted"/>
<protein>
    <submittedName>
        <fullName evidence="1">Uncharacterized protein</fullName>
    </submittedName>
</protein>
<evidence type="ECO:0000313" key="2">
    <source>
        <dbReference type="Proteomes" id="UP000004335"/>
    </source>
</evidence>
<reference evidence="1 2" key="1">
    <citation type="submission" date="2011-01" db="EMBL/GenBank/DDBJ databases">
        <authorList>
            <person name="Muzny D."/>
            <person name="Qin X."/>
            <person name="Buhay C."/>
            <person name="Dugan-Rocha S."/>
            <person name="Ding Y."/>
            <person name="Chen G."/>
            <person name="Hawes A."/>
            <person name="Holder M."/>
            <person name="Jhangiani S."/>
            <person name="Johnson A."/>
            <person name="Khan Z."/>
            <person name="Li Z."/>
            <person name="Liu W."/>
            <person name="Liu X."/>
            <person name="Perez L."/>
            <person name="Shen H."/>
            <person name="Wang Q."/>
            <person name="Watt J."/>
            <person name="Xi L."/>
            <person name="Xin Y."/>
            <person name="Zhou J."/>
            <person name="Deng J."/>
            <person name="Jiang H."/>
            <person name="Liu Y."/>
            <person name="Qu J."/>
            <person name="Song X.-Z."/>
            <person name="Zhang L."/>
            <person name="Villasana D."/>
            <person name="Johnson A."/>
            <person name="Liu J."/>
            <person name="Liyanage D."/>
            <person name="Lorensuhewa L."/>
            <person name="Robinson T."/>
            <person name="Song A."/>
            <person name="Song B.-B."/>
            <person name="Dinh H."/>
            <person name="Thornton R."/>
            <person name="Coyle M."/>
            <person name="Francisco L."/>
            <person name="Jackson L."/>
            <person name="Javaid M."/>
            <person name="Korchina V."/>
            <person name="Kovar C."/>
            <person name="Mata R."/>
            <person name="Mathew T."/>
            <person name="Ngo R."/>
            <person name="Nguyen L."/>
            <person name="Nguyen N."/>
            <person name="Okwuonu G."/>
            <person name="Ongeri F."/>
            <person name="Pham C."/>
            <person name="Simmons D."/>
            <person name="Wilczek-Boney K."/>
            <person name="Hale W."/>
            <person name="Jakkamsetti A."/>
            <person name="Pham P."/>
            <person name="Ruth R."/>
            <person name="San Lucas F."/>
            <person name="Warren J."/>
            <person name="Zhang J."/>
            <person name="Zhao Z."/>
            <person name="Zhou C."/>
            <person name="Zhu D."/>
            <person name="Lee S."/>
            <person name="Bess C."/>
            <person name="Blankenburg K."/>
            <person name="Forbes L."/>
            <person name="Fu Q."/>
            <person name="Gubbala S."/>
            <person name="Hirani K."/>
            <person name="Jayaseelan J.C."/>
            <person name="Lara F."/>
            <person name="Munidasa M."/>
            <person name="Palculict T."/>
            <person name="Patil S."/>
            <person name="Pu L.-L."/>
            <person name="Saada N."/>
            <person name="Tang L."/>
            <person name="Weissenberger G."/>
            <person name="Zhu Y."/>
            <person name="Hemphill L."/>
            <person name="Shang Y."/>
            <person name="Youmans B."/>
            <person name="Ayvaz T."/>
            <person name="Ross M."/>
            <person name="Santibanez J."/>
            <person name="Aqrawi P."/>
            <person name="Gross S."/>
            <person name="Joshi V."/>
            <person name="Fowler G."/>
            <person name="Nazareth L."/>
            <person name="Reid J."/>
            <person name="Worley K."/>
            <person name="Petrosino J."/>
            <person name="Highlander S."/>
            <person name="Gibbs R."/>
        </authorList>
    </citation>
    <scope>NUCLEOTIDE SEQUENCE [LARGE SCALE GENOMIC DNA]</scope>
    <source>
        <strain evidence="1 2">MM4-1A</strain>
    </source>
</reference>
<comment type="caution">
    <text evidence="1">The sequence shown here is derived from an EMBL/GenBank/DDBJ whole genome shotgun (WGS) entry which is preliminary data.</text>
</comment>